<protein>
    <recommendedName>
        <fullName evidence="4">UbiA prenyltransferase</fullName>
    </recommendedName>
</protein>
<dbReference type="InterPro" id="IPR025576">
    <property type="entry name" value="YwiC"/>
</dbReference>
<feature type="transmembrane region" description="Helical" evidence="1">
    <location>
        <begin position="179"/>
        <end position="200"/>
    </location>
</feature>
<dbReference type="AlphaFoldDB" id="A0A2U3K4L1"/>
<dbReference type="Proteomes" id="UP000238701">
    <property type="component" value="Unassembled WGS sequence"/>
</dbReference>
<keyword evidence="1" id="KW-1133">Transmembrane helix</keyword>
<keyword evidence="1" id="KW-0472">Membrane</keyword>
<feature type="transmembrane region" description="Helical" evidence="1">
    <location>
        <begin position="41"/>
        <end position="59"/>
    </location>
</feature>
<name>A0A2U3K4L1_9BACT</name>
<feature type="transmembrane region" description="Helical" evidence="1">
    <location>
        <begin position="131"/>
        <end position="149"/>
    </location>
</feature>
<evidence type="ECO:0000256" key="1">
    <source>
        <dbReference type="SAM" id="Phobius"/>
    </source>
</evidence>
<evidence type="ECO:0000313" key="2">
    <source>
        <dbReference type="EMBL" id="SPF34581.1"/>
    </source>
</evidence>
<organism evidence="2 3">
    <name type="scientific">Candidatus Sulfotelmatobacter kueseliae</name>
    <dbReference type="NCBI Taxonomy" id="2042962"/>
    <lineage>
        <taxon>Bacteria</taxon>
        <taxon>Pseudomonadati</taxon>
        <taxon>Acidobacteriota</taxon>
        <taxon>Terriglobia</taxon>
        <taxon>Terriglobales</taxon>
        <taxon>Candidatus Korobacteraceae</taxon>
        <taxon>Candidatus Sulfotelmatobacter</taxon>
    </lineage>
</organism>
<reference evidence="3" key="1">
    <citation type="submission" date="2018-02" db="EMBL/GenBank/DDBJ databases">
        <authorList>
            <person name="Hausmann B."/>
        </authorList>
    </citation>
    <scope>NUCLEOTIDE SEQUENCE [LARGE SCALE GENOMIC DNA]</scope>
    <source>
        <strain evidence="3">Peat soil MAG SbA1</strain>
    </source>
</reference>
<evidence type="ECO:0000313" key="3">
    <source>
        <dbReference type="Proteomes" id="UP000238701"/>
    </source>
</evidence>
<accession>A0A2U3K4L1</accession>
<feature type="transmembrane region" description="Helical" evidence="1">
    <location>
        <begin position="300"/>
        <end position="321"/>
    </location>
</feature>
<dbReference type="EMBL" id="OMOD01000037">
    <property type="protein sequence ID" value="SPF34581.1"/>
    <property type="molecule type" value="Genomic_DNA"/>
</dbReference>
<feature type="transmembrane region" description="Helical" evidence="1">
    <location>
        <begin position="65"/>
        <end position="83"/>
    </location>
</feature>
<dbReference type="Pfam" id="PF14256">
    <property type="entry name" value="YwiC"/>
    <property type="match status" value="1"/>
</dbReference>
<feature type="transmembrane region" description="Helical" evidence="1">
    <location>
        <begin position="246"/>
        <end position="264"/>
    </location>
</feature>
<proteinExistence type="predicted"/>
<feature type="transmembrane region" description="Helical" evidence="1">
    <location>
        <begin position="206"/>
        <end position="226"/>
    </location>
</feature>
<feature type="transmembrane region" description="Helical" evidence="1">
    <location>
        <begin position="104"/>
        <end position="125"/>
    </location>
</feature>
<feature type="transmembrane region" description="Helical" evidence="1">
    <location>
        <begin position="270"/>
        <end position="288"/>
    </location>
</feature>
<keyword evidence="1" id="KW-0812">Transmembrane</keyword>
<sequence>MWGQPPSAVPSAASAGNAVDMAATHHARRDRRRALILPREHGAWGLLLVPLVTGAGVAFRESSHVIPVLLLLVAALALFWLRTPAESLLGTSAMRAQTNDERRAVAIVIFGLGAAAVLALGTLLWAGRNPVLWLIGAGAAAAFILQTLLKSMWGRAPSPVRPGEARRPLSARSANRLRMLSEIVGTIGLTSSAPAAYYVMTGKFGTTAWMLWLANLIFAGNQVHYVQLRIHTARVEGIRAKFGRGWTFAVGQLVMALVLVLACLRGLMPWLALIAFVPILSRGWFYFFQKPSPLVVRRLGWSELGQAVVFCVLFIAAFALAQ</sequence>
<evidence type="ECO:0008006" key="4">
    <source>
        <dbReference type="Google" id="ProtNLM"/>
    </source>
</evidence>
<gene>
    <name evidence="2" type="ORF">SBA1_1310002</name>
</gene>